<comment type="subunit">
    <text evidence="3">Homodimer.</text>
</comment>
<dbReference type="Gene3D" id="3.30.70.260">
    <property type="match status" value="1"/>
</dbReference>
<dbReference type="EnsemblBacteria" id="ABC44799">
    <property type="protein sequence ID" value="ABC44799"/>
    <property type="gene ID" value="SRU_0511"/>
</dbReference>
<dbReference type="PANTHER" id="PTHR11934">
    <property type="entry name" value="RIBOSE-5-PHOSPHATE ISOMERASE"/>
    <property type="match status" value="1"/>
</dbReference>
<evidence type="ECO:0000313" key="5">
    <source>
        <dbReference type="Proteomes" id="UP000008674"/>
    </source>
</evidence>
<comment type="catalytic activity">
    <reaction evidence="1 3">
        <text>aldehydo-D-ribose 5-phosphate = D-ribulose 5-phosphate</text>
        <dbReference type="Rhea" id="RHEA:14657"/>
        <dbReference type="ChEBI" id="CHEBI:58121"/>
        <dbReference type="ChEBI" id="CHEBI:58273"/>
        <dbReference type="EC" id="5.3.1.6"/>
    </reaction>
</comment>
<dbReference type="HOGENOM" id="CLU_056590_1_1_10"/>
<dbReference type="NCBIfam" id="NF001924">
    <property type="entry name" value="PRK00702.1"/>
    <property type="match status" value="1"/>
</dbReference>
<evidence type="ECO:0000313" key="4">
    <source>
        <dbReference type="EMBL" id="ABC44799.1"/>
    </source>
</evidence>
<evidence type="ECO:0000256" key="2">
    <source>
        <dbReference type="ARBA" id="ARBA00023235"/>
    </source>
</evidence>
<dbReference type="NCBIfam" id="TIGR00021">
    <property type="entry name" value="rpiA"/>
    <property type="match status" value="1"/>
</dbReference>
<sequence length="274" mass="29272">MRGPSTRHDVRADQGPRRRCQNAIDGCPPQHISDTLPSLTRSSMDRDTAKQAAAEAAAQLVRDGMCVGLGSGSTTAYALEFLGRRIQAEDLDVQGVPTSFATERRARTHGIPLTSLDDTPSLDLALDGADEVDDAFRLIKGAGGAHAREKVVAHQADRFVVLVDPTKEVSRLGTQFPVPVEVLPMAATPVMNALDAAGATPTLRTADAKDGPVVTDQGLWIIDARFPDGIENPDALNRRLCDRPGVLDHGLFLDMATDVLVGRPDESVDHRSAS</sequence>
<accession>Q2S577</accession>
<dbReference type="eggNOG" id="COG0120">
    <property type="taxonomic scope" value="Bacteria"/>
</dbReference>
<reference evidence="4 5" key="1">
    <citation type="journal article" date="2005" name="Proc. Natl. Acad. Sci. U.S.A.">
        <title>The genome of Salinibacter ruber: convergence and gene exchange among hyperhalophilic bacteria and archaea.</title>
        <authorList>
            <person name="Mongodin E.F."/>
            <person name="Nelson K.E."/>
            <person name="Daugherty S."/>
            <person name="Deboy R.T."/>
            <person name="Wister J."/>
            <person name="Khouri H."/>
            <person name="Weidman J."/>
            <person name="Walsh D.A."/>
            <person name="Papke R.T."/>
            <person name="Sanchez Perez G."/>
            <person name="Sharma A.K."/>
            <person name="Nesbo C.L."/>
            <person name="MacLeod D."/>
            <person name="Bapteste E."/>
            <person name="Doolittle W.F."/>
            <person name="Charlebois R.L."/>
            <person name="Legault B."/>
            <person name="Rodriguez-Valera F."/>
        </authorList>
    </citation>
    <scope>NUCLEOTIDE SEQUENCE [LARGE SCALE GENOMIC DNA]</scope>
    <source>
        <strain evidence="5">DSM 13855 / CECT 5946 / M31</strain>
    </source>
</reference>
<name>Q2S577_SALRD</name>
<keyword evidence="2 3" id="KW-0413">Isomerase</keyword>
<evidence type="ECO:0000256" key="3">
    <source>
        <dbReference type="HAMAP-Rule" id="MF_00170"/>
    </source>
</evidence>
<dbReference type="SMART" id="SM01134">
    <property type="entry name" value="DeoRC"/>
    <property type="match status" value="1"/>
</dbReference>
<dbReference type="PATRIC" id="fig|309807.25.peg.532"/>
<feature type="binding site" evidence="3">
    <location>
        <position position="167"/>
    </location>
    <ligand>
        <name>substrate</name>
    </ligand>
</feature>
<protein>
    <recommendedName>
        <fullName evidence="3">Ribose-5-phosphate isomerase A</fullName>
        <ecNumber evidence="3">5.3.1.6</ecNumber>
    </recommendedName>
    <alternativeName>
        <fullName evidence="3">Phosphoriboisomerase A</fullName>
        <shortName evidence="3">PRI</shortName>
    </alternativeName>
</protein>
<dbReference type="GO" id="GO:0006014">
    <property type="term" value="P:D-ribose metabolic process"/>
    <property type="evidence" value="ECO:0007669"/>
    <property type="project" value="TreeGrafter"/>
</dbReference>
<comment type="pathway">
    <text evidence="3">Carbohydrate degradation; pentose phosphate pathway; D-ribose 5-phosphate from D-ribulose 5-phosphate (non-oxidative stage): step 1/1.</text>
</comment>
<dbReference type="InterPro" id="IPR004788">
    <property type="entry name" value="Ribose5P_isomerase_type_A"/>
</dbReference>
<dbReference type="SUPFAM" id="SSF100950">
    <property type="entry name" value="NagB/RpiA/CoA transferase-like"/>
    <property type="match status" value="1"/>
</dbReference>
<dbReference type="GO" id="GO:0009052">
    <property type="term" value="P:pentose-phosphate shunt, non-oxidative branch"/>
    <property type="evidence" value="ECO:0007669"/>
    <property type="project" value="UniProtKB-UniRule"/>
</dbReference>
<feature type="binding site" evidence="3">
    <location>
        <begin position="71"/>
        <end position="74"/>
    </location>
    <ligand>
        <name>substrate</name>
    </ligand>
</feature>
<dbReference type="GO" id="GO:0005829">
    <property type="term" value="C:cytosol"/>
    <property type="evidence" value="ECO:0007669"/>
    <property type="project" value="TreeGrafter"/>
</dbReference>
<dbReference type="FunFam" id="3.40.50.1360:FF:000001">
    <property type="entry name" value="Ribose-5-phosphate isomerase A"/>
    <property type="match status" value="1"/>
</dbReference>
<dbReference type="HAMAP" id="MF_00170">
    <property type="entry name" value="Rib_5P_isom_A"/>
    <property type="match status" value="1"/>
</dbReference>
<dbReference type="Proteomes" id="UP000008674">
    <property type="component" value="Chromosome"/>
</dbReference>
<comment type="similarity">
    <text evidence="3">Belongs to the ribose 5-phosphate isomerase family.</text>
</comment>
<dbReference type="KEGG" id="sru:SRU_0511"/>
<dbReference type="AlphaFoldDB" id="Q2S577"/>
<feature type="binding site" evidence="3">
    <location>
        <begin position="127"/>
        <end position="130"/>
    </location>
    <ligand>
        <name>substrate</name>
    </ligand>
</feature>
<evidence type="ECO:0000256" key="1">
    <source>
        <dbReference type="ARBA" id="ARBA00001713"/>
    </source>
</evidence>
<dbReference type="UniPathway" id="UPA00115">
    <property type="reaction ID" value="UER00412"/>
</dbReference>
<dbReference type="EMBL" id="CP000159">
    <property type="protein sequence ID" value="ABC44799.1"/>
    <property type="molecule type" value="Genomic_DNA"/>
</dbReference>
<dbReference type="STRING" id="309807.SRU_0511"/>
<dbReference type="InterPro" id="IPR037171">
    <property type="entry name" value="NagB/RpiA_transferase-like"/>
</dbReference>
<dbReference type="SUPFAM" id="SSF75445">
    <property type="entry name" value="D-ribose-5-phosphate isomerase (RpiA), lid domain"/>
    <property type="match status" value="1"/>
</dbReference>
<gene>
    <name evidence="3 4" type="primary">rpiA</name>
    <name evidence="4" type="ordered locus">SRU_0511</name>
</gene>
<dbReference type="CDD" id="cd01398">
    <property type="entry name" value="RPI_A"/>
    <property type="match status" value="1"/>
</dbReference>
<feature type="binding site" evidence="3">
    <location>
        <begin position="140"/>
        <end position="143"/>
    </location>
    <ligand>
        <name>substrate</name>
    </ligand>
</feature>
<organism evidence="4 5">
    <name type="scientific">Salinibacter ruber (strain DSM 13855 / M31)</name>
    <dbReference type="NCBI Taxonomy" id="309807"/>
    <lineage>
        <taxon>Bacteria</taxon>
        <taxon>Pseudomonadati</taxon>
        <taxon>Rhodothermota</taxon>
        <taxon>Rhodothermia</taxon>
        <taxon>Rhodothermales</taxon>
        <taxon>Salinibacteraceae</taxon>
        <taxon>Salinibacter</taxon>
    </lineage>
</organism>
<proteinExistence type="inferred from homology"/>
<dbReference type="EC" id="5.3.1.6" evidence="3"/>
<dbReference type="GO" id="GO:0004751">
    <property type="term" value="F:ribose-5-phosphate isomerase activity"/>
    <property type="evidence" value="ECO:0007669"/>
    <property type="project" value="UniProtKB-UniRule"/>
</dbReference>
<comment type="function">
    <text evidence="3">Catalyzes the reversible conversion of ribose-5-phosphate to ribulose 5-phosphate.</text>
</comment>
<dbReference type="PANTHER" id="PTHR11934:SF0">
    <property type="entry name" value="RIBOSE-5-PHOSPHATE ISOMERASE"/>
    <property type="match status" value="1"/>
</dbReference>
<dbReference type="Pfam" id="PF06026">
    <property type="entry name" value="Rib_5-P_isom_A"/>
    <property type="match status" value="1"/>
</dbReference>
<keyword evidence="5" id="KW-1185">Reference proteome</keyword>
<dbReference type="InterPro" id="IPR020672">
    <property type="entry name" value="Ribose5P_isomerase_typA_subgr"/>
</dbReference>
<dbReference type="Gene3D" id="3.40.50.1360">
    <property type="match status" value="1"/>
</dbReference>
<dbReference type="OrthoDB" id="5870696at2"/>
<feature type="active site" description="Proton acceptor" evidence="3">
    <location>
        <position position="149"/>
    </location>
</feature>